<protein>
    <recommendedName>
        <fullName evidence="1">NAD-dependent epimerase/dehydratase domain-containing protein</fullName>
    </recommendedName>
</protein>
<gene>
    <name evidence="2" type="ORF">Y882_12390</name>
</gene>
<dbReference type="InterPro" id="IPR001509">
    <property type="entry name" value="Epimerase_deHydtase"/>
</dbReference>
<reference evidence="2 3" key="1">
    <citation type="journal article" date="2015" name="Antonie Van Leeuwenhoek">
        <title>A phylogenomic and molecular marker based taxonomic framework for the order Xanthomonadales: proposal to transfer the families Algiphilaceae and Solimonadaceae to the order Nevskiales ord. nov. and to create a new family within the order Xanthomonadales, the family Rhodanobacteraceae fam. nov., containing the genus Rhodanobacter and its closest relatives.</title>
        <authorList>
            <person name="Naushad S."/>
            <person name="Adeolu M."/>
            <person name="Wong S."/>
            <person name="Sohail M."/>
            <person name="Schellhorn H.E."/>
            <person name="Gupta R.S."/>
        </authorList>
    </citation>
    <scope>NUCLEOTIDE SEQUENCE [LARGE SCALE GENOMIC DNA]</scope>
    <source>
        <strain evidence="2 3">DSM 16301</strain>
    </source>
</reference>
<dbReference type="InterPro" id="IPR036291">
    <property type="entry name" value="NAD(P)-bd_dom_sf"/>
</dbReference>
<dbReference type="Gene3D" id="3.40.50.720">
    <property type="entry name" value="NAD(P)-binding Rossmann-like Domain"/>
    <property type="match status" value="1"/>
</dbReference>
<dbReference type="Pfam" id="PF01370">
    <property type="entry name" value="Epimerase"/>
    <property type="match status" value="1"/>
</dbReference>
<proteinExistence type="predicted"/>
<dbReference type="STRING" id="1440762.Y882_12390"/>
<dbReference type="PATRIC" id="fig|1440762.4.peg.2119"/>
<dbReference type="Proteomes" id="UP000035481">
    <property type="component" value="Unassembled WGS sequence"/>
</dbReference>
<accession>A0A0G9H213</accession>
<dbReference type="EMBL" id="JPLA01000030">
    <property type="protein sequence ID" value="KLD63204.1"/>
    <property type="molecule type" value="Genomic_DNA"/>
</dbReference>
<evidence type="ECO:0000313" key="3">
    <source>
        <dbReference type="Proteomes" id="UP000035481"/>
    </source>
</evidence>
<dbReference type="PANTHER" id="PTHR43245">
    <property type="entry name" value="BIFUNCTIONAL POLYMYXIN RESISTANCE PROTEIN ARNA"/>
    <property type="match status" value="1"/>
</dbReference>
<evidence type="ECO:0000259" key="1">
    <source>
        <dbReference type="Pfam" id="PF01370"/>
    </source>
</evidence>
<organism evidence="2 3">
    <name type="scientific">Dyella japonica DSM 16301</name>
    <dbReference type="NCBI Taxonomy" id="1440762"/>
    <lineage>
        <taxon>Bacteria</taxon>
        <taxon>Pseudomonadati</taxon>
        <taxon>Pseudomonadota</taxon>
        <taxon>Gammaproteobacteria</taxon>
        <taxon>Lysobacterales</taxon>
        <taxon>Rhodanobacteraceae</taxon>
        <taxon>Dyella</taxon>
    </lineage>
</organism>
<sequence length="340" mass="38071">MTCAVIFGGSGFIGCYFADYLLKSQLFDKVYLYDLVSYEDKPFPYRSELLSKHAQKLEFVCGDVRQNIAWKPVEPVGFVANFAAVHREPGHEDREYFETNLYGAENVTAWASEVDCPNIAFTSSISPYGISEDVKDETTLPVPVTAYGSSKLAAEKIHLAWQASDSARRKLVIARPGVVFGPGEGGNVTRLVKAVRRGYFFYMANRKTRKAGIYVKELCNAIWWVHQLQSRPGNGVLLFNGSMNPGPSISEYVEAVGKVAGIKRLVANVPYSLLLCAAYGIDLVARPLRVSHPFSPVRIRKLVRSNNILPKFLVDNSYPYLYSLETAMRDWKQDCPGEWN</sequence>
<dbReference type="AlphaFoldDB" id="A0A0G9H213"/>
<name>A0A0G9H213_9GAMM</name>
<dbReference type="RefSeq" id="WP_046972184.1">
    <property type="nucleotide sequence ID" value="NZ_JPLA01000030.1"/>
</dbReference>
<dbReference type="SUPFAM" id="SSF51735">
    <property type="entry name" value="NAD(P)-binding Rossmann-fold domains"/>
    <property type="match status" value="1"/>
</dbReference>
<comment type="caution">
    <text evidence="2">The sequence shown here is derived from an EMBL/GenBank/DDBJ whole genome shotgun (WGS) entry which is preliminary data.</text>
</comment>
<dbReference type="OrthoDB" id="9787292at2"/>
<evidence type="ECO:0000313" key="2">
    <source>
        <dbReference type="EMBL" id="KLD63204.1"/>
    </source>
</evidence>
<feature type="domain" description="NAD-dependent epimerase/dehydratase" evidence="1">
    <location>
        <begin position="5"/>
        <end position="228"/>
    </location>
</feature>
<dbReference type="InterPro" id="IPR050177">
    <property type="entry name" value="Lipid_A_modif_metabolic_enz"/>
</dbReference>